<comment type="caution">
    <text evidence="2">The sequence shown here is derived from an EMBL/GenBank/DDBJ whole genome shotgun (WGS) entry which is preliminary data.</text>
</comment>
<accession>A0AAW2T0J2</accession>
<reference evidence="2" key="1">
    <citation type="submission" date="2020-06" db="EMBL/GenBank/DDBJ databases">
        <authorList>
            <person name="Li T."/>
            <person name="Hu X."/>
            <person name="Zhang T."/>
            <person name="Song X."/>
            <person name="Zhang H."/>
            <person name="Dai N."/>
            <person name="Sheng W."/>
            <person name="Hou X."/>
            <person name="Wei L."/>
        </authorList>
    </citation>
    <scope>NUCLEOTIDE SEQUENCE</scope>
    <source>
        <strain evidence="2">G02</strain>
        <tissue evidence="2">Leaf</tissue>
    </source>
</reference>
<gene>
    <name evidence="2" type="ORF">Sradi_2154700</name>
</gene>
<feature type="compositionally biased region" description="Basic and acidic residues" evidence="1">
    <location>
        <begin position="1"/>
        <end position="12"/>
    </location>
</feature>
<protein>
    <submittedName>
        <fullName evidence="2">Uncharacterized protein</fullName>
    </submittedName>
</protein>
<proteinExistence type="predicted"/>
<feature type="compositionally biased region" description="Polar residues" evidence="1">
    <location>
        <begin position="15"/>
        <end position="28"/>
    </location>
</feature>
<feature type="region of interest" description="Disordered" evidence="1">
    <location>
        <begin position="1"/>
        <end position="63"/>
    </location>
</feature>
<reference evidence="2" key="2">
    <citation type="journal article" date="2024" name="Plant">
        <title>Genomic evolution and insights into agronomic trait innovations of Sesamum species.</title>
        <authorList>
            <person name="Miao H."/>
            <person name="Wang L."/>
            <person name="Qu L."/>
            <person name="Liu H."/>
            <person name="Sun Y."/>
            <person name="Le M."/>
            <person name="Wang Q."/>
            <person name="Wei S."/>
            <person name="Zheng Y."/>
            <person name="Lin W."/>
            <person name="Duan Y."/>
            <person name="Cao H."/>
            <person name="Xiong S."/>
            <person name="Wang X."/>
            <person name="Wei L."/>
            <person name="Li C."/>
            <person name="Ma Q."/>
            <person name="Ju M."/>
            <person name="Zhao R."/>
            <person name="Li G."/>
            <person name="Mu C."/>
            <person name="Tian Q."/>
            <person name="Mei H."/>
            <person name="Zhang T."/>
            <person name="Gao T."/>
            <person name="Zhang H."/>
        </authorList>
    </citation>
    <scope>NUCLEOTIDE SEQUENCE</scope>
    <source>
        <strain evidence="2">G02</strain>
    </source>
</reference>
<name>A0AAW2T0J2_SESRA</name>
<evidence type="ECO:0000256" key="1">
    <source>
        <dbReference type="SAM" id="MobiDB-lite"/>
    </source>
</evidence>
<sequence>MARQRGRDRGATDDSVPSTPDLSKASSSGRKELPTPPEPDSTEIFNESEEQSGKFLIASITSR</sequence>
<dbReference type="AlphaFoldDB" id="A0AAW2T0J2"/>
<evidence type="ECO:0000313" key="2">
    <source>
        <dbReference type="EMBL" id="KAL0398114.1"/>
    </source>
</evidence>
<dbReference type="EMBL" id="JACGWJ010000009">
    <property type="protein sequence ID" value="KAL0398114.1"/>
    <property type="molecule type" value="Genomic_DNA"/>
</dbReference>
<organism evidence="2">
    <name type="scientific">Sesamum radiatum</name>
    <name type="common">Black benniseed</name>
    <dbReference type="NCBI Taxonomy" id="300843"/>
    <lineage>
        <taxon>Eukaryota</taxon>
        <taxon>Viridiplantae</taxon>
        <taxon>Streptophyta</taxon>
        <taxon>Embryophyta</taxon>
        <taxon>Tracheophyta</taxon>
        <taxon>Spermatophyta</taxon>
        <taxon>Magnoliopsida</taxon>
        <taxon>eudicotyledons</taxon>
        <taxon>Gunneridae</taxon>
        <taxon>Pentapetalae</taxon>
        <taxon>asterids</taxon>
        <taxon>lamiids</taxon>
        <taxon>Lamiales</taxon>
        <taxon>Pedaliaceae</taxon>
        <taxon>Sesamum</taxon>
    </lineage>
</organism>